<feature type="domain" description="Peptidase M16 N-terminal" evidence="3">
    <location>
        <begin position="487"/>
        <end position="623"/>
    </location>
</feature>
<accession>A0ABU3BVI6</accession>
<gene>
    <name evidence="5" type="ORF">RM540_15935</name>
</gene>
<protein>
    <submittedName>
        <fullName evidence="5">Pitrilysin family protein</fullName>
    </submittedName>
</protein>
<evidence type="ECO:0000256" key="2">
    <source>
        <dbReference type="SAM" id="SignalP"/>
    </source>
</evidence>
<dbReference type="SUPFAM" id="SSF63411">
    <property type="entry name" value="LuxS/MPP-like metallohydrolase"/>
    <property type="match status" value="4"/>
</dbReference>
<dbReference type="InterPro" id="IPR050361">
    <property type="entry name" value="MPP/UQCRC_Complex"/>
</dbReference>
<feature type="domain" description="Peptidase M16 C-terminal" evidence="4">
    <location>
        <begin position="642"/>
        <end position="818"/>
    </location>
</feature>
<evidence type="ECO:0000256" key="1">
    <source>
        <dbReference type="ARBA" id="ARBA00007261"/>
    </source>
</evidence>
<feature type="signal peptide" evidence="2">
    <location>
        <begin position="1"/>
        <end position="19"/>
    </location>
</feature>
<feature type="domain" description="Peptidase M16 C-terminal" evidence="4">
    <location>
        <begin position="200"/>
        <end position="374"/>
    </location>
</feature>
<organism evidence="5 6">
    <name type="scientific">Rubrivirga litoralis</name>
    <dbReference type="NCBI Taxonomy" id="3075598"/>
    <lineage>
        <taxon>Bacteria</taxon>
        <taxon>Pseudomonadati</taxon>
        <taxon>Rhodothermota</taxon>
        <taxon>Rhodothermia</taxon>
        <taxon>Rhodothermales</taxon>
        <taxon>Rubricoccaceae</taxon>
        <taxon>Rubrivirga</taxon>
    </lineage>
</organism>
<dbReference type="PANTHER" id="PTHR11851:SF49">
    <property type="entry name" value="MITOCHONDRIAL-PROCESSING PEPTIDASE SUBUNIT ALPHA"/>
    <property type="match status" value="1"/>
</dbReference>
<comment type="similarity">
    <text evidence="1">Belongs to the peptidase M16 family.</text>
</comment>
<dbReference type="Pfam" id="PF00675">
    <property type="entry name" value="Peptidase_M16"/>
    <property type="match status" value="2"/>
</dbReference>
<evidence type="ECO:0000313" key="6">
    <source>
        <dbReference type="Proteomes" id="UP001267426"/>
    </source>
</evidence>
<evidence type="ECO:0000313" key="5">
    <source>
        <dbReference type="EMBL" id="MDT0633245.1"/>
    </source>
</evidence>
<dbReference type="Proteomes" id="UP001267426">
    <property type="component" value="Unassembled WGS sequence"/>
</dbReference>
<dbReference type="Pfam" id="PF05193">
    <property type="entry name" value="Peptidase_M16_C"/>
    <property type="match status" value="2"/>
</dbReference>
<evidence type="ECO:0000259" key="4">
    <source>
        <dbReference type="Pfam" id="PF05193"/>
    </source>
</evidence>
<dbReference type="InterPro" id="IPR007863">
    <property type="entry name" value="Peptidase_M16_C"/>
</dbReference>
<dbReference type="PANTHER" id="PTHR11851">
    <property type="entry name" value="METALLOPROTEASE"/>
    <property type="match status" value="1"/>
</dbReference>
<feature type="chain" id="PRO_5047140327" evidence="2">
    <location>
        <begin position="20"/>
        <end position="913"/>
    </location>
</feature>
<keyword evidence="6" id="KW-1185">Reference proteome</keyword>
<evidence type="ECO:0000259" key="3">
    <source>
        <dbReference type="Pfam" id="PF00675"/>
    </source>
</evidence>
<name>A0ABU3BVI6_9BACT</name>
<proteinExistence type="inferred from homology"/>
<feature type="domain" description="Peptidase M16 N-terminal" evidence="3">
    <location>
        <begin position="45"/>
        <end position="180"/>
    </location>
</feature>
<comment type="caution">
    <text evidence="5">The sequence shown here is derived from an EMBL/GenBank/DDBJ whole genome shotgun (WGS) entry which is preliminary data.</text>
</comment>
<dbReference type="EMBL" id="JAVRHT010000066">
    <property type="protein sequence ID" value="MDT0633245.1"/>
    <property type="molecule type" value="Genomic_DNA"/>
</dbReference>
<dbReference type="Gene3D" id="3.30.830.10">
    <property type="entry name" value="Metalloenzyme, LuxS/M16 peptidase-like"/>
    <property type="match status" value="4"/>
</dbReference>
<sequence length="913" mass="98375">MRLATLAALAVLLAPLAAAQDDPLAGLPEIPYETFVLDNGLTLIVHEDHKAPIVAVNVWYHVGSKDEPDGKSGFAHLFEHLMFNGSENFNDDYFQVLERVGATDLNGTTNPDRTNYFQNVPTEALDAVLFMESDRMGHLLGAVDQAKLDEQRGVVQNEKRQGENNPYGMTRQLVNDATYPEGHPYDHTTIGSMEDLNAASLEDVQEWFRTYYGPNNAVVVVAGDVTPEVALEKVERYFGDIEPGPPVASFERWVAPMDGDRRQITEDRVPAARITRVWNVPEVGSTDANLLSVAASVLASGKTSRLYERLVYRDQIATDVYAYVNTGEIGSQLTIVATAQPGADVAAVEAALDEEMARFLQTGPTQAELDRVQTGIRSDFVRGVERIGGFGGKSDVLAESQVYLGSPDAYRADLAEALAATPSQVQDAAQRWMTTGSYTLVTVPRPELSATASAVNRTAGVPEPAGGVPAVTFPDLQRRTLSNGLDVVLAERHDIPLVEMRLIVDAGYAADDPARPGLASLTMDMMDEGAAGLDALEIAEREAALGAEIGTGAAIDVLTVSASALTANLAETLDLMADIALRPDFPAADLERLRQQRLAQIQSEKSQPVGLAIRVLPAKLYGEGHAYGLPLSGSGTEAAVQSFTRDDLAAFHDTWFRPNNATLVVAGDVTMDALVAQLERQFAGWERGDVPAKNVATVEQPEPRVYLLDRPGAQQSIVMAAHLAPGRDDPNDLATETLNTLFGGSFTSRVNMNLREDKGWSYGAQSLLLGARGQRPFLVFAPVQTDKTGESMGEIVRELRDVVGGRPATAAEVAQAKAGQTLTLSGRWETLGALGSSVAEIVQYDLDDDYYQRYAGEITALDTERVARAAQSLVRPDNVVWVVVGDLSEIEAPVRALDLGPVEIIDADGNTVR</sequence>
<reference evidence="5 6" key="1">
    <citation type="submission" date="2023-09" db="EMBL/GenBank/DDBJ databases">
        <authorList>
            <person name="Rey-Velasco X."/>
        </authorList>
    </citation>
    <scope>NUCLEOTIDE SEQUENCE [LARGE SCALE GENOMIC DNA]</scope>
    <source>
        <strain evidence="5 6">F394</strain>
    </source>
</reference>
<dbReference type="InterPro" id="IPR011765">
    <property type="entry name" value="Pept_M16_N"/>
</dbReference>
<keyword evidence="2" id="KW-0732">Signal</keyword>
<dbReference type="InterPro" id="IPR011249">
    <property type="entry name" value="Metalloenz_LuxS/M16"/>
</dbReference>
<dbReference type="RefSeq" id="WP_311665951.1">
    <property type="nucleotide sequence ID" value="NZ_JAVRHT010000066.1"/>
</dbReference>